<evidence type="ECO:0000256" key="2">
    <source>
        <dbReference type="ARBA" id="ARBA00022723"/>
    </source>
</evidence>
<dbReference type="InterPro" id="IPR036396">
    <property type="entry name" value="Cyt_P450_sf"/>
</dbReference>
<dbReference type="InterPro" id="IPR050364">
    <property type="entry name" value="Cytochrome_P450_fung"/>
</dbReference>
<proteinExistence type="inferred from homology"/>
<keyword evidence="9" id="KW-1185">Reference proteome</keyword>
<evidence type="ECO:0000256" key="3">
    <source>
        <dbReference type="ARBA" id="ARBA00023002"/>
    </source>
</evidence>
<sequence>MPTELIAIAVVLLFCGLYKLRNVGRRPAGYPPGPPTLPLIGNLHQMPGKEAHLQMQKWAQEYGPVYSLILGTKVLVVLNTDQAVKDLLDKRSSIYSSRPEMYLGQIVSGGYRVLLMQYGDTWRMIRKMLHNILNIKAARSYVPYQDLENKHMLSGFLDQPERFVEHIRRYTNSLTTQMVFGFRTTSIDDPKLKRLFEGFEKFCEVTGTSTAATLDLFPILRSLPNFLLPLRKYSQKLHEEEKDLYVGHWLDTKKAIKNGTAKPCFCVDLLQAQDAQGFSDNLAGYISGSLLEAGSDTTAATLVGFVQAMVVFPEVQKRAQMEMDRVCGNRLPTMEDYPNLPYIRGCIKESMRWMPTDLLGVPHAVIKDDEYMGYKIPKNAGVIYNVWAIHMDPERHPNPRVFDPSRYADDHQTAGEAAANPDASKRDQFVFGAGRRICQGMHIAERSLFFAMSRMLWAFNFEKARDANGVEITPDISKLTEGLFVLPRAFPAKITPRSEQHGQRVRQEWADSQKLLDSKMQWKEIPEGMVFSTYAPGKIE</sequence>
<evidence type="ECO:0000256" key="7">
    <source>
        <dbReference type="SAM" id="MobiDB-lite"/>
    </source>
</evidence>
<evidence type="ECO:0000256" key="4">
    <source>
        <dbReference type="ARBA" id="ARBA00023004"/>
    </source>
</evidence>
<comment type="similarity">
    <text evidence="1">Belongs to the cytochrome P450 family.</text>
</comment>
<feature type="region of interest" description="Disordered" evidence="7">
    <location>
        <begin position="398"/>
        <end position="422"/>
    </location>
</feature>
<dbReference type="PRINTS" id="PR00385">
    <property type="entry name" value="P450"/>
</dbReference>
<dbReference type="InterPro" id="IPR001128">
    <property type="entry name" value="Cyt_P450"/>
</dbReference>
<dbReference type="InterPro" id="IPR002401">
    <property type="entry name" value="Cyt_P450_E_grp-I"/>
</dbReference>
<evidence type="ECO:0000256" key="1">
    <source>
        <dbReference type="ARBA" id="ARBA00010617"/>
    </source>
</evidence>
<protein>
    <submittedName>
        <fullName evidence="8">Cytochrome P450</fullName>
    </submittedName>
</protein>
<reference evidence="8" key="1">
    <citation type="journal article" date="2023" name="Mol. Phylogenet. Evol.">
        <title>Genome-scale phylogeny and comparative genomics of the fungal order Sordariales.</title>
        <authorList>
            <person name="Hensen N."/>
            <person name="Bonometti L."/>
            <person name="Westerberg I."/>
            <person name="Brannstrom I.O."/>
            <person name="Guillou S."/>
            <person name="Cros-Aarteil S."/>
            <person name="Calhoun S."/>
            <person name="Haridas S."/>
            <person name="Kuo A."/>
            <person name="Mondo S."/>
            <person name="Pangilinan J."/>
            <person name="Riley R."/>
            <person name="LaButti K."/>
            <person name="Andreopoulos B."/>
            <person name="Lipzen A."/>
            <person name="Chen C."/>
            <person name="Yan M."/>
            <person name="Daum C."/>
            <person name="Ng V."/>
            <person name="Clum A."/>
            <person name="Steindorff A."/>
            <person name="Ohm R.A."/>
            <person name="Martin F."/>
            <person name="Silar P."/>
            <person name="Natvig D.O."/>
            <person name="Lalanne C."/>
            <person name="Gautier V."/>
            <person name="Ament-Velasquez S.L."/>
            <person name="Kruys A."/>
            <person name="Hutchinson M.I."/>
            <person name="Powell A.J."/>
            <person name="Barry K."/>
            <person name="Miller A.N."/>
            <person name="Grigoriev I.V."/>
            <person name="Debuchy R."/>
            <person name="Gladieux P."/>
            <person name="Hiltunen Thoren M."/>
            <person name="Johannesson H."/>
        </authorList>
    </citation>
    <scope>NUCLEOTIDE SEQUENCE</scope>
    <source>
        <strain evidence="8">CBS 538.74</strain>
    </source>
</reference>
<gene>
    <name evidence="8" type="ORF">C8A00DRAFT_43617</name>
</gene>
<comment type="cofactor">
    <cofactor evidence="6">
        <name>heme</name>
        <dbReference type="ChEBI" id="CHEBI:30413"/>
    </cofactor>
</comment>
<accession>A0AAN6VLE1</accession>
<comment type="caution">
    <text evidence="8">The sequence shown here is derived from an EMBL/GenBank/DDBJ whole genome shotgun (WGS) entry which is preliminary data.</text>
</comment>
<evidence type="ECO:0000313" key="9">
    <source>
        <dbReference type="Proteomes" id="UP001302745"/>
    </source>
</evidence>
<keyword evidence="6" id="KW-0349">Heme</keyword>
<keyword evidence="5" id="KW-0503">Monooxygenase</keyword>
<organism evidence="8 9">
    <name type="scientific">Chaetomidium leptoderma</name>
    <dbReference type="NCBI Taxonomy" id="669021"/>
    <lineage>
        <taxon>Eukaryota</taxon>
        <taxon>Fungi</taxon>
        <taxon>Dikarya</taxon>
        <taxon>Ascomycota</taxon>
        <taxon>Pezizomycotina</taxon>
        <taxon>Sordariomycetes</taxon>
        <taxon>Sordariomycetidae</taxon>
        <taxon>Sordariales</taxon>
        <taxon>Chaetomiaceae</taxon>
        <taxon>Chaetomidium</taxon>
    </lineage>
</organism>
<dbReference type="GO" id="GO:0005506">
    <property type="term" value="F:iron ion binding"/>
    <property type="evidence" value="ECO:0007669"/>
    <property type="project" value="InterPro"/>
</dbReference>
<keyword evidence="4 6" id="KW-0408">Iron</keyword>
<feature type="binding site" description="axial binding residue" evidence="6">
    <location>
        <position position="438"/>
    </location>
    <ligand>
        <name>heme</name>
        <dbReference type="ChEBI" id="CHEBI:30413"/>
    </ligand>
    <ligandPart>
        <name>Fe</name>
        <dbReference type="ChEBI" id="CHEBI:18248"/>
    </ligandPart>
</feature>
<dbReference type="GO" id="GO:0020037">
    <property type="term" value="F:heme binding"/>
    <property type="evidence" value="ECO:0007669"/>
    <property type="project" value="InterPro"/>
</dbReference>
<keyword evidence="2 6" id="KW-0479">Metal-binding</keyword>
<keyword evidence="3" id="KW-0560">Oxidoreductase</keyword>
<dbReference type="PANTHER" id="PTHR46300:SF2">
    <property type="entry name" value="CYTOCHROME P450 MONOOXYGENASE ALNH-RELATED"/>
    <property type="match status" value="1"/>
</dbReference>
<dbReference type="Gene3D" id="1.10.630.10">
    <property type="entry name" value="Cytochrome P450"/>
    <property type="match status" value="1"/>
</dbReference>
<dbReference type="AlphaFoldDB" id="A0AAN6VLE1"/>
<dbReference type="SUPFAM" id="SSF48264">
    <property type="entry name" value="Cytochrome P450"/>
    <property type="match status" value="1"/>
</dbReference>
<dbReference type="GO" id="GO:0016705">
    <property type="term" value="F:oxidoreductase activity, acting on paired donors, with incorporation or reduction of molecular oxygen"/>
    <property type="evidence" value="ECO:0007669"/>
    <property type="project" value="InterPro"/>
</dbReference>
<evidence type="ECO:0000313" key="8">
    <source>
        <dbReference type="EMBL" id="KAK4153434.1"/>
    </source>
</evidence>
<dbReference type="GO" id="GO:0004497">
    <property type="term" value="F:monooxygenase activity"/>
    <property type="evidence" value="ECO:0007669"/>
    <property type="project" value="UniProtKB-KW"/>
</dbReference>
<name>A0AAN6VLE1_9PEZI</name>
<reference evidence="8" key="2">
    <citation type="submission" date="2023-05" db="EMBL/GenBank/DDBJ databases">
        <authorList>
            <consortium name="Lawrence Berkeley National Laboratory"/>
            <person name="Steindorff A."/>
            <person name="Hensen N."/>
            <person name="Bonometti L."/>
            <person name="Westerberg I."/>
            <person name="Brannstrom I.O."/>
            <person name="Guillou S."/>
            <person name="Cros-Aarteil S."/>
            <person name="Calhoun S."/>
            <person name="Haridas S."/>
            <person name="Kuo A."/>
            <person name="Mondo S."/>
            <person name="Pangilinan J."/>
            <person name="Riley R."/>
            <person name="Labutti K."/>
            <person name="Andreopoulos B."/>
            <person name="Lipzen A."/>
            <person name="Chen C."/>
            <person name="Yanf M."/>
            <person name="Daum C."/>
            <person name="Ng V."/>
            <person name="Clum A."/>
            <person name="Ohm R."/>
            <person name="Martin F."/>
            <person name="Silar P."/>
            <person name="Natvig D."/>
            <person name="Lalanne C."/>
            <person name="Gautier V."/>
            <person name="Ament-Velasquez S.L."/>
            <person name="Kruys A."/>
            <person name="Hutchinson M.I."/>
            <person name="Powell A.J."/>
            <person name="Barry K."/>
            <person name="Miller A.N."/>
            <person name="Grigoriev I.V."/>
            <person name="Debuchy R."/>
            <person name="Gladieux P."/>
            <person name="Thoren M.H."/>
            <person name="Johannesson H."/>
        </authorList>
    </citation>
    <scope>NUCLEOTIDE SEQUENCE</scope>
    <source>
        <strain evidence="8">CBS 538.74</strain>
    </source>
</reference>
<dbReference type="Proteomes" id="UP001302745">
    <property type="component" value="Unassembled WGS sequence"/>
</dbReference>
<evidence type="ECO:0000256" key="6">
    <source>
        <dbReference type="PIRSR" id="PIRSR602401-1"/>
    </source>
</evidence>
<dbReference type="Pfam" id="PF00067">
    <property type="entry name" value="p450"/>
    <property type="match status" value="1"/>
</dbReference>
<dbReference type="PRINTS" id="PR00463">
    <property type="entry name" value="EP450I"/>
</dbReference>
<dbReference type="PANTHER" id="PTHR46300">
    <property type="entry name" value="P450, PUTATIVE (EUROFUNG)-RELATED-RELATED"/>
    <property type="match status" value="1"/>
</dbReference>
<evidence type="ECO:0000256" key="5">
    <source>
        <dbReference type="ARBA" id="ARBA00023033"/>
    </source>
</evidence>
<dbReference type="CDD" id="cd11065">
    <property type="entry name" value="CYP64-like"/>
    <property type="match status" value="1"/>
</dbReference>
<dbReference type="EMBL" id="MU856940">
    <property type="protein sequence ID" value="KAK4153434.1"/>
    <property type="molecule type" value="Genomic_DNA"/>
</dbReference>